<dbReference type="AlphaFoldDB" id="A0A9P4RC14"/>
<evidence type="ECO:0000313" key="5">
    <source>
        <dbReference type="Proteomes" id="UP000799444"/>
    </source>
</evidence>
<feature type="region of interest" description="Disordered" evidence="2">
    <location>
        <begin position="261"/>
        <end position="289"/>
    </location>
</feature>
<dbReference type="PANTHER" id="PTHR13056">
    <property type="entry name" value="VACUOLAR FUSION PROTEIN CCZ1 HOMOLOG-RELATED"/>
    <property type="match status" value="1"/>
</dbReference>
<comment type="similarity">
    <text evidence="1">Belongs to the CCZ1 family.</text>
</comment>
<organism evidence="4 5">
    <name type="scientific">Polyplosphaeria fusca</name>
    <dbReference type="NCBI Taxonomy" id="682080"/>
    <lineage>
        <taxon>Eukaryota</taxon>
        <taxon>Fungi</taxon>
        <taxon>Dikarya</taxon>
        <taxon>Ascomycota</taxon>
        <taxon>Pezizomycotina</taxon>
        <taxon>Dothideomycetes</taxon>
        <taxon>Pleosporomycetidae</taxon>
        <taxon>Pleosporales</taxon>
        <taxon>Tetraplosphaeriaceae</taxon>
        <taxon>Polyplosphaeria</taxon>
    </lineage>
</organism>
<dbReference type="GO" id="GO:0035658">
    <property type="term" value="C:Mon1-Ccz1 complex"/>
    <property type="evidence" value="ECO:0007669"/>
    <property type="project" value="InterPro"/>
</dbReference>
<evidence type="ECO:0000256" key="2">
    <source>
        <dbReference type="SAM" id="MobiDB-lite"/>
    </source>
</evidence>
<comment type="caution">
    <text evidence="4">The sequence shown here is derived from an EMBL/GenBank/DDBJ whole genome shotgun (WGS) entry which is preliminary data.</text>
</comment>
<feature type="domain" description="CCZ1/INTU/HSP4 first Longin" evidence="3">
    <location>
        <begin position="15"/>
        <end position="118"/>
    </location>
</feature>
<dbReference type="Pfam" id="PF19031">
    <property type="entry name" value="Intu_longin_1"/>
    <property type="match status" value="1"/>
</dbReference>
<evidence type="ECO:0000256" key="1">
    <source>
        <dbReference type="ARBA" id="ARBA00005352"/>
    </source>
</evidence>
<dbReference type="EMBL" id="ML996099">
    <property type="protein sequence ID" value="KAF2740647.1"/>
    <property type="molecule type" value="Genomic_DNA"/>
</dbReference>
<feature type="region of interest" description="Disordered" evidence="2">
    <location>
        <begin position="327"/>
        <end position="358"/>
    </location>
</feature>
<feature type="compositionally biased region" description="Basic and acidic residues" evidence="2">
    <location>
        <begin position="444"/>
        <end position="457"/>
    </location>
</feature>
<keyword evidence="5" id="KW-1185">Reference proteome</keyword>
<dbReference type="OrthoDB" id="240546at2759"/>
<dbReference type="InterPro" id="IPR043987">
    <property type="entry name" value="CCZ1/INTU/HSP4_longin_1"/>
</dbReference>
<protein>
    <recommendedName>
        <fullName evidence="3">CCZ1/INTU/HSP4 first Longin domain-containing protein</fullName>
    </recommendedName>
</protein>
<proteinExistence type="inferred from homology"/>
<reference evidence="4" key="1">
    <citation type="journal article" date="2020" name="Stud. Mycol.">
        <title>101 Dothideomycetes genomes: a test case for predicting lifestyles and emergence of pathogens.</title>
        <authorList>
            <person name="Haridas S."/>
            <person name="Albert R."/>
            <person name="Binder M."/>
            <person name="Bloem J."/>
            <person name="Labutti K."/>
            <person name="Salamov A."/>
            <person name="Andreopoulos B."/>
            <person name="Baker S."/>
            <person name="Barry K."/>
            <person name="Bills G."/>
            <person name="Bluhm B."/>
            <person name="Cannon C."/>
            <person name="Castanera R."/>
            <person name="Culley D."/>
            <person name="Daum C."/>
            <person name="Ezra D."/>
            <person name="Gonzalez J."/>
            <person name="Henrissat B."/>
            <person name="Kuo A."/>
            <person name="Liang C."/>
            <person name="Lipzen A."/>
            <person name="Lutzoni F."/>
            <person name="Magnuson J."/>
            <person name="Mondo S."/>
            <person name="Nolan M."/>
            <person name="Ohm R."/>
            <person name="Pangilinan J."/>
            <person name="Park H.-J."/>
            <person name="Ramirez L."/>
            <person name="Alfaro M."/>
            <person name="Sun H."/>
            <person name="Tritt A."/>
            <person name="Yoshinaga Y."/>
            <person name="Zwiers L.-H."/>
            <person name="Turgeon B."/>
            <person name="Goodwin S."/>
            <person name="Spatafora J."/>
            <person name="Crous P."/>
            <person name="Grigoriev I."/>
        </authorList>
    </citation>
    <scope>NUCLEOTIDE SEQUENCE</scope>
    <source>
        <strain evidence="4">CBS 125425</strain>
    </source>
</reference>
<gene>
    <name evidence="4" type="ORF">EJ04DRAFT_454895</name>
</gene>
<name>A0A9P4RC14_9PLEO</name>
<sequence length="817" mass="90864">MSSTEIPKVVPAQLSFLAIYNPTFGTSDETFHDQIVFYYSKAARARSKLHGKDSQAARQLREEENEKLRQVGLAQGMVSFARSFSAGQAVDSVETEKSRIIIHELEKDWWILASIDLTKLPVASTSRNGSATSANNAPAVDYSSREVSPPMLLIQQLIRAHAIFLLHHGGSLDDLFRRLRRQQFCNTLERYWNQYASRWDVMLHGSPAVDVYNGMKLAAGGELGIGVGEEEWGSGEREVLEDFVRKTNGLVDLVVSRYGEASPQQTSNTSKSKMPVDASSQEPWLGHGSPLRSSDGVLFSGTGALSRKSLRDISIWVESIYRYGDHAYGVQNNPTSDRRKRRRKNAENDASGHASAEANILQGRSEIQSTPDFQPRIPPPIVTAVESSLDKASKAVDADLSGTTNEPQPFMASLADTETWMKYLTLGYGTSWGGKGLESIGQERPADEPQNHSERIPSPEPPMRFVEPEPTVDRIEEKIRTQVQSENSGYFIIGLKGDMQNEDIDDENTADDWNNRTMLRTLHVEVMKGNAPETPQTESEQFDFGKEIKWTDTSKHVLTRLRPVVYVHRPFIYTFLFKQRTDALNIAPFYRNLHIYFSPLHRPMSNSSAPDRVAARIAAASSPTTTVSTSVNSAPNMHPIYDIVYDPRTLTVHSTIPNIPDPGSLSAEGLGNSSFPLRWSRVEALNVHSQILSTVASTRRNLNVIDETCKTNRGWWLVWMRLPPSQSEPLKDDQASTVEYDSADLCEAFLVRRAREPTSTSTQSQGNRFGSGMWRLGGQTTEQKMGGATAGWGPKGLAEGIGVDARRYAEGLLSLNR</sequence>
<feature type="compositionally biased region" description="Polar residues" evidence="2">
    <location>
        <begin position="262"/>
        <end position="282"/>
    </location>
</feature>
<evidence type="ECO:0000259" key="3">
    <source>
        <dbReference type="Pfam" id="PF19031"/>
    </source>
</evidence>
<dbReference type="PANTHER" id="PTHR13056:SF0">
    <property type="entry name" value="VACUOLAR FUSION PROTEIN CCZ1 HOMOLOG-RELATED"/>
    <property type="match status" value="1"/>
</dbReference>
<evidence type="ECO:0000313" key="4">
    <source>
        <dbReference type="EMBL" id="KAF2740647.1"/>
    </source>
</evidence>
<dbReference type="Proteomes" id="UP000799444">
    <property type="component" value="Unassembled WGS sequence"/>
</dbReference>
<dbReference type="InterPro" id="IPR013176">
    <property type="entry name" value="Ccz1"/>
</dbReference>
<dbReference type="GO" id="GO:0016192">
    <property type="term" value="P:vesicle-mediated transport"/>
    <property type="evidence" value="ECO:0007669"/>
    <property type="project" value="InterPro"/>
</dbReference>
<accession>A0A9P4RC14</accession>
<feature type="region of interest" description="Disordered" evidence="2">
    <location>
        <begin position="437"/>
        <end position="466"/>
    </location>
</feature>